<proteinExistence type="predicted"/>
<accession>A0A3N0YRL2</accession>
<comment type="caution">
    <text evidence="2">The sequence shown here is derived from an EMBL/GenBank/DDBJ whole genome shotgun (WGS) entry which is preliminary data.</text>
</comment>
<protein>
    <submittedName>
        <fullName evidence="2">Uncharacterized protein</fullName>
    </submittedName>
</protein>
<organism evidence="2 3">
    <name type="scientific">Anabarilius grahami</name>
    <name type="common">Kanglang fish</name>
    <name type="synonym">Barilius grahami</name>
    <dbReference type="NCBI Taxonomy" id="495550"/>
    <lineage>
        <taxon>Eukaryota</taxon>
        <taxon>Metazoa</taxon>
        <taxon>Chordata</taxon>
        <taxon>Craniata</taxon>
        <taxon>Vertebrata</taxon>
        <taxon>Euteleostomi</taxon>
        <taxon>Actinopterygii</taxon>
        <taxon>Neopterygii</taxon>
        <taxon>Teleostei</taxon>
        <taxon>Ostariophysi</taxon>
        <taxon>Cypriniformes</taxon>
        <taxon>Xenocyprididae</taxon>
        <taxon>Xenocypridinae</taxon>
        <taxon>Xenocypridinae incertae sedis</taxon>
        <taxon>Anabarilius</taxon>
    </lineage>
</organism>
<evidence type="ECO:0000313" key="2">
    <source>
        <dbReference type="EMBL" id="ROL48845.1"/>
    </source>
</evidence>
<name>A0A3N0YRL2_ANAGA</name>
<gene>
    <name evidence="2" type="ORF">DPX16_23198</name>
</gene>
<sequence length="107" mass="11980">MESKAQEKCSKSMRLCSGAVRGSDSSSSLPMGITLSSKKVVTAIELRSASRPVKICTDRITKQSCEQRQDIRGGSKGDDGKMDREEEEMKRWRNMDMTLDALDEFQV</sequence>
<reference evidence="2 3" key="1">
    <citation type="submission" date="2018-10" db="EMBL/GenBank/DDBJ databases">
        <title>Genome assembly for a Yunnan-Guizhou Plateau 3E fish, Anabarilius grahami (Regan), and its evolutionary and genetic applications.</title>
        <authorList>
            <person name="Jiang W."/>
        </authorList>
    </citation>
    <scope>NUCLEOTIDE SEQUENCE [LARGE SCALE GENOMIC DNA]</scope>
    <source>
        <strain evidence="2">AG-KIZ</strain>
        <tissue evidence="2">Muscle</tissue>
    </source>
</reference>
<feature type="region of interest" description="Disordered" evidence="1">
    <location>
        <begin position="64"/>
        <end position="94"/>
    </location>
</feature>
<dbReference type="Proteomes" id="UP000281406">
    <property type="component" value="Unassembled WGS sequence"/>
</dbReference>
<dbReference type="AlphaFoldDB" id="A0A3N0YRL2"/>
<evidence type="ECO:0000313" key="3">
    <source>
        <dbReference type="Proteomes" id="UP000281406"/>
    </source>
</evidence>
<keyword evidence="3" id="KW-1185">Reference proteome</keyword>
<evidence type="ECO:0000256" key="1">
    <source>
        <dbReference type="SAM" id="MobiDB-lite"/>
    </source>
</evidence>
<dbReference type="EMBL" id="RJVU01028295">
    <property type="protein sequence ID" value="ROL48845.1"/>
    <property type="molecule type" value="Genomic_DNA"/>
</dbReference>